<feature type="signal peptide" evidence="5">
    <location>
        <begin position="1"/>
        <end position="16"/>
    </location>
</feature>
<dbReference type="GO" id="GO:0009277">
    <property type="term" value="C:fungal-type cell wall"/>
    <property type="evidence" value="ECO:0007669"/>
    <property type="project" value="InterPro"/>
</dbReference>
<dbReference type="InterPro" id="IPR001338">
    <property type="entry name" value="Class_I_Hydrophobin"/>
</dbReference>
<evidence type="ECO:0000313" key="7">
    <source>
        <dbReference type="Proteomes" id="UP000184300"/>
    </source>
</evidence>
<dbReference type="SMR" id="A0A1L9VVK2"/>
<keyword evidence="4 5" id="KW-1015">Disulfide bond</keyword>
<reference evidence="7" key="1">
    <citation type="journal article" date="2017" name="Genome Biol.">
        <title>Comparative genomics reveals high biological diversity and specific adaptations in the industrially and medically important fungal genus Aspergillus.</title>
        <authorList>
            <person name="de Vries R.P."/>
            <person name="Riley R."/>
            <person name="Wiebenga A."/>
            <person name="Aguilar-Osorio G."/>
            <person name="Amillis S."/>
            <person name="Uchima C.A."/>
            <person name="Anderluh G."/>
            <person name="Asadollahi M."/>
            <person name="Askin M."/>
            <person name="Barry K."/>
            <person name="Battaglia E."/>
            <person name="Bayram O."/>
            <person name="Benocci T."/>
            <person name="Braus-Stromeyer S.A."/>
            <person name="Caldana C."/>
            <person name="Canovas D."/>
            <person name="Cerqueira G.C."/>
            <person name="Chen F."/>
            <person name="Chen W."/>
            <person name="Choi C."/>
            <person name="Clum A."/>
            <person name="Dos Santos R.A."/>
            <person name="Damasio A.R."/>
            <person name="Diallinas G."/>
            <person name="Emri T."/>
            <person name="Fekete E."/>
            <person name="Flipphi M."/>
            <person name="Freyberg S."/>
            <person name="Gallo A."/>
            <person name="Gournas C."/>
            <person name="Habgood R."/>
            <person name="Hainaut M."/>
            <person name="Harispe M.L."/>
            <person name="Henrissat B."/>
            <person name="Hilden K.S."/>
            <person name="Hope R."/>
            <person name="Hossain A."/>
            <person name="Karabika E."/>
            <person name="Karaffa L."/>
            <person name="Karanyi Z."/>
            <person name="Krasevec N."/>
            <person name="Kuo A."/>
            <person name="Kusch H."/>
            <person name="LaButti K."/>
            <person name="Lagendijk E.L."/>
            <person name="Lapidus A."/>
            <person name="Levasseur A."/>
            <person name="Lindquist E."/>
            <person name="Lipzen A."/>
            <person name="Logrieco A.F."/>
            <person name="MacCabe A."/>
            <person name="Maekelae M.R."/>
            <person name="Malavazi I."/>
            <person name="Melin P."/>
            <person name="Meyer V."/>
            <person name="Mielnichuk N."/>
            <person name="Miskei M."/>
            <person name="Molnar A.P."/>
            <person name="Mule G."/>
            <person name="Ngan C.Y."/>
            <person name="Orejas M."/>
            <person name="Orosz E."/>
            <person name="Ouedraogo J.P."/>
            <person name="Overkamp K.M."/>
            <person name="Park H.-S."/>
            <person name="Perrone G."/>
            <person name="Piumi F."/>
            <person name="Punt P.J."/>
            <person name="Ram A.F."/>
            <person name="Ramon A."/>
            <person name="Rauscher S."/>
            <person name="Record E."/>
            <person name="Riano-Pachon D.M."/>
            <person name="Robert V."/>
            <person name="Roehrig J."/>
            <person name="Ruller R."/>
            <person name="Salamov A."/>
            <person name="Salih N.S."/>
            <person name="Samson R.A."/>
            <person name="Sandor E."/>
            <person name="Sanguinetti M."/>
            <person name="Schuetze T."/>
            <person name="Sepcic K."/>
            <person name="Shelest E."/>
            <person name="Sherlock G."/>
            <person name="Sophianopoulou V."/>
            <person name="Squina F.M."/>
            <person name="Sun H."/>
            <person name="Susca A."/>
            <person name="Todd R.B."/>
            <person name="Tsang A."/>
            <person name="Unkles S.E."/>
            <person name="van de Wiele N."/>
            <person name="van Rossen-Uffink D."/>
            <person name="Oliveira J.V."/>
            <person name="Vesth T.C."/>
            <person name="Visser J."/>
            <person name="Yu J.-H."/>
            <person name="Zhou M."/>
            <person name="Andersen M.R."/>
            <person name="Archer D.B."/>
            <person name="Baker S.E."/>
            <person name="Benoit I."/>
            <person name="Brakhage A.A."/>
            <person name="Braus G.H."/>
            <person name="Fischer R."/>
            <person name="Frisvad J.C."/>
            <person name="Goldman G.H."/>
            <person name="Houbraken J."/>
            <person name="Oakley B."/>
            <person name="Pocsi I."/>
            <person name="Scazzocchio C."/>
            <person name="Seiboth B."/>
            <person name="vanKuyk P.A."/>
            <person name="Wortman J."/>
            <person name="Dyer P.S."/>
            <person name="Grigoriev I.V."/>
        </authorList>
    </citation>
    <scope>NUCLEOTIDE SEQUENCE [LARGE SCALE GENOMIC DNA]</scope>
    <source>
        <strain evidence="7">CBS 516.65</strain>
    </source>
</reference>
<comment type="subcellular location">
    <subcellularLocation>
        <location evidence="5">Secreted</location>
        <location evidence="5">Cell wall</location>
    </subcellularLocation>
</comment>
<evidence type="ECO:0000256" key="5">
    <source>
        <dbReference type="RuleBase" id="RU365009"/>
    </source>
</evidence>
<evidence type="ECO:0000256" key="3">
    <source>
        <dbReference type="ARBA" id="ARBA00022729"/>
    </source>
</evidence>
<evidence type="ECO:0000313" key="6">
    <source>
        <dbReference type="EMBL" id="OJJ87942.1"/>
    </source>
</evidence>
<keyword evidence="2 5" id="KW-0964">Secreted</keyword>
<dbReference type="Pfam" id="PF01185">
    <property type="entry name" value="Hydrophobin"/>
    <property type="match status" value="1"/>
</dbReference>
<sequence>MKFFAIAATFAATAMALPSANGAHKDPKQLSLEQAQNTCGKAQVSCCNKQISSGDSFEKNEGILNGVLSGLLGDKGSQGLGLFDQCSKLDVSVLIGLSDLLGNSDCNQNIACCDATNAEAEGGLVNVALPCVQLQDLI</sequence>
<dbReference type="GO" id="GO:0005199">
    <property type="term" value="F:structural constituent of cell wall"/>
    <property type="evidence" value="ECO:0007669"/>
    <property type="project" value="InterPro"/>
</dbReference>
<gene>
    <name evidence="6" type="ORF">ASPGLDRAFT_43017</name>
</gene>
<evidence type="ECO:0000256" key="4">
    <source>
        <dbReference type="ARBA" id="ARBA00023157"/>
    </source>
</evidence>
<dbReference type="Proteomes" id="UP000184300">
    <property type="component" value="Unassembled WGS sequence"/>
</dbReference>
<dbReference type="CDD" id="cd23507">
    <property type="entry name" value="hydrophobin_I"/>
    <property type="match status" value="1"/>
</dbReference>
<feature type="chain" id="PRO_5013987559" description="Hydrophobin" evidence="5">
    <location>
        <begin position="17"/>
        <end position="138"/>
    </location>
</feature>
<keyword evidence="3 5" id="KW-0732">Signal</keyword>
<dbReference type="AlphaFoldDB" id="A0A1L9VVK2"/>
<dbReference type="EMBL" id="KV878890">
    <property type="protein sequence ID" value="OJJ87942.1"/>
    <property type="molecule type" value="Genomic_DNA"/>
</dbReference>
<keyword evidence="5" id="KW-0134">Cell wall</keyword>
<accession>A0A1L9VVK2</accession>
<dbReference type="GeneID" id="34461985"/>
<evidence type="ECO:0000256" key="2">
    <source>
        <dbReference type="ARBA" id="ARBA00022525"/>
    </source>
</evidence>
<dbReference type="OrthoDB" id="4225815at2759"/>
<name>A0A1L9VVK2_ASPGL</name>
<organism evidence="6 7">
    <name type="scientific">Aspergillus glaucus CBS 516.65</name>
    <dbReference type="NCBI Taxonomy" id="1160497"/>
    <lineage>
        <taxon>Eukaryota</taxon>
        <taxon>Fungi</taxon>
        <taxon>Dikarya</taxon>
        <taxon>Ascomycota</taxon>
        <taxon>Pezizomycotina</taxon>
        <taxon>Eurotiomycetes</taxon>
        <taxon>Eurotiomycetidae</taxon>
        <taxon>Eurotiales</taxon>
        <taxon>Aspergillaceae</taxon>
        <taxon>Aspergillus</taxon>
        <taxon>Aspergillus subgen. Aspergillus</taxon>
    </lineage>
</organism>
<proteinExistence type="inferred from homology"/>
<evidence type="ECO:0000256" key="1">
    <source>
        <dbReference type="ARBA" id="ARBA00010446"/>
    </source>
</evidence>
<dbReference type="VEuPathDB" id="FungiDB:ASPGLDRAFT_43017"/>
<comment type="similarity">
    <text evidence="1 5">Belongs to the fungal hydrophobin family.</text>
</comment>
<keyword evidence="7" id="KW-1185">Reference proteome</keyword>
<dbReference type="STRING" id="1160497.A0A1L9VVK2"/>
<dbReference type="PROSITE" id="PS00956">
    <property type="entry name" value="HYDROPHOBIN"/>
    <property type="match status" value="1"/>
</dbReference>
<protein>
    <recommendedName>
        <fullName evidence="5">Hydrophobin</fullName>
    </recommendedName>
</protein>
<dbReference type="RefSeq" id="XP_022404625.1">
    <property type="nucleotide sequence ID" value="XM_022545724.1"/>
</dbReference>
<dbReference type="SMART" id="SM00075">
    <property type="entry name" value="HYDRO"/>
    <property type="match status" value="1"/>
</dbReference>
<dbReference type="InterPro" id="IPR019778">
    <property type="entry name" value="Class_I_Hydrophobin_CS"/>
</dbReference>